<dbReference type="AlphaFoldDB" id="A0A9W6GG70"/>
<feature type="domain" description="Transketolase N-terminal" evidence="4">
    <location>
        <begin position="11"/>
        <end position="264"/>
    </location>
</feature>
<dbReference type="EMBL" id="BSDX01000001">
    <property type="protein sequence ID" value="GLI53127.1"/>
    <property type="molecule type" value="Genomic_DNA"/>
</dbReference>
<evidence type="ECO:0000313" key="6">
    <source>
        <dbReference type="Proteomes" id="UP001144297"/>
    </source>
</evidence>
<dbReference type="CDD" id="cd02012">
    <property type="entry name" value="TPP_TK"/>
    <property type="match status" value="1"/>
</dbReference>
<proteinExistence type="inferred from homology"/>
<dbReference type="Proteomes" id="UP001144297">
    <property type="component" value="Unassembled WGS sequence"/>
</dbReference>
<evidence type="ECO:0000313" key="5">
    <source>
        <dbReference type="EMBL" id="GLI53127.1"/>
    </source>
</evidence>
<evidence type="ECO:0000256" key="2">
    <source>
        <dbReference type="ARBA" id="ARBA00007131"/>
    </source>
</evidence>
<comment type="similarity">
    <text evidence="2">Belongs to the transketolase family.</text>
</comment>
<dbReference type="SUPFAM" id="SSF52518">
    <property type="entry name" value="Thiamin diphosphate-binding fold (THDP-binding)"/>
    <property type="match status" value="1"/>
</dbReference>
<reference evidence="5" key="1">
    <citation type="submission" date="2022-12" db="EMBL/GenBank/DDBJ databases">
        <title>Reference genome sequencing for broad-spectrum identification of bacterial and archaeal isolates by mass spectrometry.</title>
        <authorList>
            <person name="Sekiguchi Y."/>
            <person name="Tourlousse D.M."/>
        </authorList>
    </citation>
    <scope>NUCLEOTIDE SEQUENCE</scope>
    <source>
        <strain evidence="5">TSL-P1</strain>
    </source>
</reference>
<comment type="caution">
    <text evidence="5">The sequence shown here is derived from an EMBL/GenBank/DDBJ whole genome shotgun (WGS) entry which is preliminary data.</text>
</comment>
<dbReference type="PANTHER" id="PTHR47514">
    <property type="entry name" value="TRANSKETOLASE N-TERMINAL SECTION-RELATED"/>
    <property type="match status" value="1"/>
</dbReference>
<dbReference type="Gene3D" id="3.40.50.970">
    <property type="match status" value="1"/>
</dbReference>
<sequence length="274" mass="29976">MVDIEFLEEKARQIRIEIVKMLTNAGSGHTGGSLSATDIVTALYFYKMKHNPKNPQWKERDRFVLSKGHAAPVLYAALALSGYFDKSLLNSLRKLGSPLQGHPCCKNLPGVEVSTGSLGQGLSVACGMALGLRLSGINSRVYCLLGDGELQEGQVWEAAMTASHYKIDNLCAVVDHNNLQIDGHCSDVMNIKPIEDKFIAFGWNVFTIDGHNMQEIVDAFEEAEKTKGKPTMIIANTVKGKGVSIFEGKVQYHGVAPTQEELEIALKELKNGEK</sequence>
<protein>
    <submittedName>
        <fullName evidence="5">Transketolase</fullName>
    </submittedName>
</protein>
<gene>
    <name evidence="5" type="ORF">TISLANDTSLP1_08200</name>
</gene>
<dbReference type="InterPro" id="IPR005474">
    <property type="entry name" value="Transketolase_N"/>
</dbReference>
<dbReference type="InterPro" id="IPR029061">
    <property type="entry name" value="THDP-binding"/>
</dbReference>
<dbReference type="PANTHER" id="PTHR47514:SF1">
    <property type="entry name" value="TRANSKETOLASE N-TERMINAL SECTION-RELATED"/>
    <property type="match status" value="1"/>
</dbReference>
<keyword evidence="6" id="KW-1185">Reference proteome</keyword>
<dbReference type="Pfam" id="PF00456">
    <property type="entry name" value="Transketolase_N"/>
    <property type="match status" value="1"/>
</dbReference>
<evidence type="ECO:0000256" key="1">
    <source>
        <dbReference type="ARBA" id="ARBA00001964"/>
    </source>
</evidence>
<accession>A0A9W6GG70</accession>
<organism evidence="5 6">
    <name type="scientific">Thermodesulfovibrio yellowstonii</name>
    <dbReference type="NCBI Taxonomy" id="28262"/>
    <lineage>
        <taxon>Bacteria</taxon>
        <taxon>Pseudomonadati</taxon>
        <taxon>Nitrospirota</taxon>
        <taxon>Thermodesulfovibrionia</taxon>
        <taxon>Thermodesulfovibrionales</taxon>
        <taxon>Thermodesulfovibrionaceae</taxon>
        <taxon>Thermodesulfovibrio</taxon>
    </lineage>
</organism>
<keyword evidence="3" id="KW-0786">Thiamine pyrophosphate</keyword>
<comment type="cofactor">
    <cofactor evidence="1">
        <name>thiamine diphosphate</name>
        <dbReference type="ChEBI" id="CHEBI:58937"/>
    </cofactor>
</comment>
<evidence type="ECO:0000259" key="4">
    <source>
        <dbReference type="Pfam" id="PF00456"/>
    </source>
</evidence>
<name>A0A9W6GG70_9BACT</name>
<evidence type="ECO:0000256" key="3">
    <source>
        <dbReference type="ARBA" id="ARBA00023052"/>
    </source>
</evidence>